<dbReference type="EMBL" id="AP008218">
    <property type="protein sequence ID" value="BAF29360.2"/>
    <property type="molecule type" value="Genomic_DNA"/>
</dbReference>
<feature type="non-terminal residue" evidence="2">
    <location>
        <position position="1"/>
    </location>
</feature>
<dbReference type="AlphaFoldDB" id="Q0IPK5"/>
<dbReference type="KEGG" id="dosa:Os12g0190400"/>
<reference evidence="3" key="2">
    <citation type="journal article" date="2008" name="Nucleic Acids Res.">
        <title>The rice annotation project database (RAP-DB): 2008 update.</title>
        <authorList>
            <consortium name="The rice annotation project (RAP)"/>
        </authorList>
    </citation>
    <scope>GENOME REANNOTATION</scope>
    <source>
        <strain evidence="3">cv. Nipponbare</strain>
    </source>
</reference>
<accession>Q0IPK5</accession>
<name>Q0IPK5_ORYSJ</name>
<protein>
    <submittedName>
        <fullName evidence="2">Os12g0190400 protein</fullName>
    </submittedName>
</protein>
<dbReference type="InterPro" id="IPR015421">
    <property type="entry name" value="PyrdxlP-dep_Trfase_major"/>
</dbReference>
<organism evidence="2 3">
    <name type="scientific">Oryza sativa subsp. japonica</name>
    <name type="common">Rice</name>
    <dbReference type="NCBI Taxonomy" id="39947"/>
    <lineage>
        <taxon>Eukaryota</taxon>
        <taxon>Viridiplantae</taxon>
        <taxon>Streptophyta</taxon>
        <taxon>Embryophyta</taxon>
        <taxon>Tracheophyta</taxon>
        <taxon>Spermatophyta</taxon>
        <taxon>Magnoliopsida</taxon>
        <taxon>Liliopsida</taxon>
        <taxon>Poales</taxon>
        <taxon>Poaceae</taxon>
        <taxon>BOP clade</taxon>
        <taxon>Oryzoideae</taxon>
        <taxon>Oryzeae</taxon>
        <taxon>Oryzinae</taxon>
        <taxon>Oryza</taxon>
        <taxon>Oryza sativa</taxon>
    </lineage>
</organism>
<reference evidence="2 3" key="1">
    <citation type="journal article" date="2005" name="Nature">
        <title>The map-based sequence of the rice genome.</title>
        <authorList>
            <consortium name="International rice genome sequencing project (IRGSP)"/>
            <person name="Matsumoto T."/>
            <person name="Wu J."/>
            <person name="Kanamori H."/>
            <person name="Katayose Y."/>
            <person name="Fujisawa M."/>
            <person name="Namiki N."/>
            <person name="Mizuno H."/>
            <person name="Yamamoto K."/>
            <person name="Antonio B.A."/>
            <person name="Baba T."/>
            <person name="Sakata K."/>
            <person name="Nagamura Y."/>
            <person name="Aoki H."/>
            <person name="Arikawa K."/>
            <person name="Arita K."/>
            <person name="Bito T."/>
            <person name="Chiden Y."/>
            <person name="Fujitsuka N."/>
            <person name="Fukunaka R."/>
            <person name="Hamada M."/>
            <person name="Harada C."/>
            <person name="Hayashi A."/>
            <person name="Hijishita S."/>
            <person name="Honda M."/>
            <person name="Hosokawa S."/>
            <person name="Ichikawa Y."/>
            <person name="Idonuma A."/>
            <person name="Iijima M."/>
            <person name="Ikeda M."/>
            <person name="Ikeno M."/>
            <person name="Ito K."/>
            <person name="Ito S."/>
            <person name="Ito T."/>
            <person name="Ito Y."/>
            <person name="Ito Y."/>
            <person name="Iwabuchi A."/>
            <person name="Kamiya K."/>
            <person name="Karasawa W."/>
            <person name="Kurita K."/>
            <person name="Katagiri S."/>
            <person name="Kikuta A."/>
            <person name="Kobayashi H."/>
            <person name="Kobayashi N."/>
            <person name="Machita K."/>
            <person name="Maehara T."/>
            <person name="Masukawa M."/>
            <person name="Mizubayashi T."/>
            <person name="Mukai Y."/>
            <person name="Nagasaki H."/>
            <person name="Nagata Y."/>
            <person name="Naito S."/>
            <person name="Nakashima M."/>
            <person name="Nakama Y."/>
            <person name="Nakamichi Y."/>
            <person name="Nakamura M."/>
            <person name="Meguro A."/>
            <person name="Negishi M."/>
            <person name="Ohta I."/>
            <person name="Ohta T."/>
            <person name="Okamoto M."/>
            <person name="Ono N."/>
            <person name="Saji S."/>
            <person name="Sakaguchi M."/>
            <person name="Sakai K."/>
            <person name="Shibata M."/>
            <person name="Shimokawa T."/>
            <person name="Song J."/>
            <person name="Takazaki Y."/>
            <person name="Terasawa K."/>
            <person name="Tsugane M."/>
            <person name="Tsuji K."/>
            <person name="Ueda S."/>
            <person name="Waki K."/>
            <person name="Yamagata H."/>
            <person name="Yamamoto M."/>
            <person name="Yamamoto S."/>
            <person name="Yamane H."/>
            <person name="Yoshiki S."/>
            <person name="Yoshihara R."/>
            <person name="Yukawa K."/>
            <person name="Zhong H."/>
            <person name="Yano M."/>
            <person name="Yuan Q."/>
            <person name="Ouyang S."/>
            <person name="Liu J."/>
            <person name="Jones K.M."/>
            <person name="Gansberger K."/>
            <person name="Moffat K."/>
            <person name="Hill J."/>
            <person name="Bera J."/>
            <person name="Fadrosh D."/>
            <person name="Jin S."/>
            <person name="Johri S."/>
            <person name="Kim M."/>
            <person name="Overton L."/>
            <person name="Reardon M."/>
            <person name="Tsitrin T."/>
            <person name="Vuong H."/>
            <person name="Weaver B."/>
            <person name="Ciecko A."/>
            <person name="Tallon L."/>
            <person name="Jackson J."/>
            <person name="Pai G."/>
            <person name="Aken S.V."/>
            <person name="Utterback T."/>
            <person name="Reidmuller S."/>
            <person name="Feldblyum T."/>
            <person name="Hsiao J."/>
            <person name="Zismann V."/>
            <person name="Iobst S."/>
            <person name="de Vazeille A.R."/>
            <person name="Buell C.R."/>
            <person name="Ying K."/>
            <person name="Li Y."/>
            <person name="Lu T."/>
            <person name="Huang Y."/>
            <person name="Zhao Q."/>
            <person name="Feng Q."/>
            <person name="Zhang L."/>
            <person name="Zhu J."/>
            <person name="Weng Q."/>
            <person name="Mu J."/>
            <person name="Lu Y."/>
            <person name="Fan D."/>
            <person name="Liu Y."/>
            <person name="Guan J."/>
            <person name="Zhang Y."/>
            <person name="Yu S."/>
            <person name="Liu X."/>
            <person name="Zhang Y."/>
            <person name="Hong G."/>
            <person name="Han B."/>
            <person name="Choisne N."/>
            <person name="Demange N."/>
            <person name="Orjeda G."/>
            <person name="Samain S."/>
            <person name="Cattolico L."/>
            <person name="Pelletier E."/>
            <person name="Couloux A."/>
            <person name="Segurens B."/>
            <person name="Wincker P."/>
            <person name="D'Hont A."/>
            <person name="Scarpelli C."/>
            <person name="Weissenbach J."/>
            <person name="Salanoubat M."/>
            <person name="Quetier F."/>
            <person name="Yu Y."/>
            <person name="Kim H.R."/>
            <person name="Rambo T."/>
            <person name="Currie J."/>
            <person name="Collura K."/>
            <person name="Luo M."/>
            <person name="Yang T."/>
            <person name="Ammiraju J.S.S."/>
            <person name="Engler F."/>
            <person name="Soderlund C."/>
            <person name="Wing R.A."/>
            <person name="Palmer L.E."/>
            <person name="de la Bastide M."/>
            <person name="Spiegel L."/>
            <person name="Nascimento L."/>
            <person name="Zutavern T."/>
            <person name="O'Shaughnessy A."/>
            <person name="Dike S."/>
            <person name="Dedhia N."/>
            <person name="Preston R."/>
            <person name="Balija V."/>
            <person name="McCombie W.R."/>
            <person name="Chow T."/>
            <person name="Chen H."/>
            <person name="Chung M."/>
            <person name="Chen C."/>
            <person name="Shaw J."/>
            <person name="Wu H."/>
            <person name="Hsiao K."/>
            <person name="Chao Y."/>
            <person name="Chu M."/>
            <person name="Cheng C."/>
            <person name="Hour A."/>
            <person name="Lee P."/>
            <person name="Lin S."/>
            <person name="Lin Y."/>
            <person name="Liou J."/>
            <person name="Liu S."/>
            <person name="Hsing Y."/>
            <person name="Raghuvanshi S."/>
            <person name="Mohanty A."/>
            <person name="Bharti A.K."/>
            <person name="Gaur A."/>
            <person name="Gupta V."/>
            <person name="Kumar D."/>
            <person name="Ravi V."/>
            <person name="Vij S."/>
            <person name="Kapur A."/>
            <person name="Khurana P."/>
            <person name="Khurana P."/>
            <person name="Khurana J.P."/>
            <person name="Tyagi A.K."/>
            <person name="Gaikwad K."/>
            <person name="Singh A."/>
            <person name="Dalal V."/>
            <person name="Srivastava S."/>
            <person name="Dixit A."/>
            <person name="Pal A.K."/>
            <person name="Ghazi I.A."/>
            <person name="Yadav M."/>
            <person name="Pandit A."/>
            <person name="Bhargava A."/>
            <person name="Sureshbabu K."/>
            <person name="Batra K."/>
            <person name="Sharma T.R."/>
            <person name="Mohapatra T."/>
            <person name="Singh N.K."/>
            <person name="Messing J."/>
            <person name="Nelson A.B."/>
            <person name="Fuks G."/>
            <person name="Kavchok S."/>
            <person name="Keizer G."/>
            <person name="Linton E."/>
            <person name="Llaca V."/>
            <person name="Song R."/>
            <person name="Tanyolac B."/>
            <person name="Young S."/>
            <person name="Ho-Il K."/>
            <person name="Hahn J.H."/>
            <person name="Sangsakoo G."/>
            <person name="Vanavichit A."/>
            <person name="de Mattos Luiz.A.T."/>
            <person name="Zimmer P.D."/>
            <person name="Malone G."/>
            <person name="Dellagostin O."/>
            <person name="de Oliveira A.C."/>
            <person name="Bevan M."/>
            <person name="Bancroft I."/>
            <person name="Minx P."/>
            <person name="Cordum H."/>
            <person name="Wilson R."/>
            <person name="Cheng Z."/>
            <person name="Jin W."/>
            <person name="Jiang J."/>
            <person name="Leong S.A."/>
            <person name="Iwama H."/>
            <person name="Gojobori T."/>
            <person name="Itoh T."/>
            <person name="Niimura Y."/>
            <person name="Fujii Y."/>
            <person name="Habara T."/>
            <person name="Sakai H."/>
            <person name="Sato Y."/>
            <person name="Wilson G."/>
            <person name="Kumar K."/>
            <person name="McCouch S."/>
            <person name="Juretic N."/>
            <person name="Hoen D."/>
            <person name="Wright S."/>
            <person name="Bruskiewich R."/>
            <person name="Bureau T."/>
            <person name="Miyao A."/>
            <person name="Hirochika H."/>
            <person name="Nishikawa T."/>
            <person name="Kadowaki K."/>
            <person name="Sugiura M."/>
            <person name="Burr B."/>
            <person name="Sasaki T."/>
        </authorList>
    </citation>
    <scope>NUCLEOTIDE SEQUENCE [LARGE SCALE GENOMIC DNA]</scope>
    <source>
        <strain evidence="3">cv. Nipponbare</strain>
    </source>
</reference>
<dbReference type="PANTHER" id="PTHR43586">
    <property type="entry name" value="CYSTEINE DESULFURASE"/>
    <property type="match status" value="1"/>
</dbReference>
<evidence type="ECO:0000313" key="2">
    <source>
        <dbReference type="EMBL" id="BAF29360.2"/>
    </source>
</evidence>
<evidence type="ECO:0000256" key="1">
    <source>
        <dbReference type="ARBA" id="ARBA00022898"/>
    </source>
</evidence>
<proteinExistence type="predicted"/>
<dbReference type="PANTHER" id="PTHR43586:SF8">
    <property type="entry name" value="CYSTEINE DESULFURASE 1, CHLOROPLASTIC"/>
    <property type="match status" value="1"/>
</dbReference>
<keyword evidence="1" id="KW-0663">Pyridoxal phosphate</keyword>
<dbReference type="Gene3D" id="3.40.640.10">
    <property type="entry name" value="Type I PLP-dependent aspartate aminotransferase-like (Major domain)"/>
    <property type="match status" value="1"/>
</dbReference>
<dbReference type="InterPro" id="IPR015424">
    <property type="entry name" value="PyrdxlP-dep_Trfase"/>
</dbReference>
<sequence>LYFFTCTFIKEYLNLTITHVCSGPYVKIDMKSGEVDGYDAVFLSPHKFVGGPGTPGILLMNKSLYRLNSQPPSMCGGGTVAYVNGFNEEVSI</sequence>
<dbReference type="SUPFAM" id="SSF53383">
    <property type="entry name" value="PLP-dependent transferases"/>
    <property type="match status" value="1"/>
</dbReference>
<dbReference type="Proteomes" id="UP000000763">
    <property type="component" value="Chromosome 12"/>
</dbReference>
<gene>
    <name evidence="2" type="ordered locus">Os12g0190400</name>
</gene>
<evidence type="ECO:0000313" key="3">
    <source>
        <dbReference type="Proteomes" id="UP000000763"/>
    </source>
</evidence>